<dbReference type="AlphaFoldDB" id="A0ABD0JTS9"/>
<organism evidence="2 3">
    <name type="scientific">Batillaria attramentaria</name>
    <dbReference type="NCBI Taxonomy" id="370345"/>
    <lineage>
        <taxon>Eukaryota</taxon>
        <taxon>Metazoa</taxon>
        <taxon>Spiralia</taxon>
        <taxon>Lophotrochozoa</taxon>
        <taxon>Mollusca</taxon>
        <taxon>Gastropoda</taxon>
        <taxon>Caenogastropoda</taxon>
        <taxon>Sorbeoconcha</taxon>
        <taxon>Cerithioidea</taxon>
        <taxon>Batillariidae</taxon>
        <taxon>Batillaria</taxon>
    </lineage>
</organism>
<sequence length="92" mass="10228">MILLHPVKIRILNTGFKLETKFGPPHLFVHCIHYQTSCPTTKQFSSVCQFKSLLKYATGEYDDAGGDGNPAGDRDSELNSLLVSHNMQTEST</sequence>
<comment type="caution">
    <text evidence="2">The sequence shown here is derived from an EMBL/GenBank/DDBJ whole genome shotgun (WGS) entry which is preliminary data.</text>
</comment>
<evidence type="ECO:0000313" key="2">
    <source>
        <dbReference type="EMBL" id="KAK7478506.1"/>
    </source>
</evidence>
<gene>
    <name evidence="2" type="ORF">BaRGS_00030265</name>
</gene>
<reference evidence="2 3" key="1">
    <citation type="journal article" date="2023" name="Sci. Data">
        <title>Genome assembly of the Korean intertidal mud-creeper Batillaria attramentaria.</title>
        <authorList>
            <person name="Patra A.K."/>
            <person name="Ho P.T."/>
            <person name="Jun S."/>
            <person name="Lee S.J."/>
            <person name="Kim Y."/>
            <person name="Won Y.J."/>
        </authorList>
    </citation>
    <scope>NUCLEOTIDE SEQUENCE [LARGE SCALE GENOMIC DNA]</scope>
    <source>
        <strain evidence="2">Wonlab-2016</strain>
    </source>
</reference>
<keyword evidence="3" id="KW-1185">Reference proteome</keyword>
<name>A0ABD0JTS9_9CAEN</name>
<evidence type="ECO:0000256" key="1">
    <source>
        <dbReference type="SAM" id="MobiDB-lite"/>
    </source>
</evidence>
<feature type="compositionally biased region" description="Polar residues" evidence="1">
    <location>
        <begin position="78"/>
        <end position="92"/>
    </location>
</feature>
<proteinExistence type="predicted"/>
<protein>
    <submittedName>
        <fullName evidence="2">Uncharacterized protein</fullName>
    </submittedName>
</protein>
<feature type="region of interest" description="Disordered" evidence="1">
    <location>
        <begin position="64"/>
        <end position="92"/>
    </location>
</feature>
<evidence type="ECO:0000313" key="3">
    <source>
        <dbReference type="Proteomes" id="UP001519460"/>
    </source>
</evidence>
<dbReference type="EMBL" id="JACVVK020000324">
    <property type="protein sequence ID" value="KAK7478506.1"/>
    <property type="molecule type" value="Genomic_DNA"/>
</dbReference>
<accession>A0ABD0JTS9</accession>
<dbReference type="Proteomes" id="UP001519460">
    <property type="component" value="Unassembled WGS sequence"/>
</dbReference>